<evidence type="ECO:0000256" key="1">
    <source>
        <dbReference type="ARBA" id="ARBA00004162"/>
    </source>
</evidence>
<feature type="domain" description="OmpA-like" evidence="10">
    <location>
        <begin position="171"/>
        <end position="291"/>
    </location>
</feature>
<dbReference type="RefSeq" id="WP_062082693.1">
    <property type="nucleotide sequence ID" value="NZ_FCOK02000004.1"/>
</dbReference>
<evidence type="ECO:0000256" key="7">
    <source>
        <dbReference type="PROSITE-ProRule" id="PRU00473"/>
    </source>
</evidence>
<dbReference type="InterPro" id="IPR050330">
    <property type="entry name" value="Bact_OuterMem_StrucFunc"/>
</dbReference>
<dbReference type="PROSITE" id="PS51123">
    <property type="entry name" value="OMPA_2"/>
    <property type="match status" value="1"/>
</dbReference>
<keyword evidence="4 9" id="KW-0812">Transmembrane</keyword>
<comment type="subcellular location">
    <subcellularLocation>
        <location evidence="1">Cell membrane</location>
        <topology evidence="1">Single-pass membrane protein</topology>
    </subcellularLocation>
</comment>
<evidence type="ECO:0000256" key="4">
    <source>
        <dbReference type="ARBA" id="ARBA00022692"/>
    </source>
</evidence>
<comment type="similarity">
    <text evidence="2">Belongs to the MotB family.</text>
</comment>
<dbReference type="EMBL" id="FCOK02000004">
    <property type="protein sequence ID" value="SAL17585.1"/>
    <property type="molecule type" value="Genomic_DNA"/>
</dbReference>
<dbReference type="PANTHER" id="PTHR30329:SF21">
    <property type="entry name" value="LIPOPROTEIN YIAD-RELATED"/>
    <property type="match status" value="1"/>
</dbReference>
<dbReference type="PANTHER" id="PTHR30329">
    <property type="entry name" value="STATOR ELEMENT OF FLAGELLAR MOTOR COMPLEX"/>
    <property type="match status" value="1"/>
</dbReference>
<dbReference type="InterPro" id="IPR025713">
    <property type="entry name" value="MotB-like_N_dom"/>
</dbReference>
<name>A0A158FCY0_9BURK</name>
<dbReference type="Proteomes" id="UP000054683">
    <property type="component" value="Unassembled WGS sequence"/>
</dbReference>
<evidence type="ECO:0000256" key="3">
    <source>
        <dbReference type="ARBA" id="ARBA00022475"/>
    </source>
</evidence>
<feature type="transmembrane region" description="Helical" evidence="9">
    <location>
        <begin position="38"/>
        <end position="57"/>
    </location>
</feature>
<dbReference type="CDD" id="cd07185">
    <property type="entry name" value="OmpA_C-like"/>
    <property type="match status" value="1"/>
</dbReference>
<feature type="region of interest" description="Disordered" evidence="8">
    <location>
        <begin position="1"/>
        <end position="32"/>
    </location>
</feature>
<accession>A0A158FCY0</accession>
<evidence type="ECO:0000259" key="10">
    <source>
        <dbReference type="PROSITE" id="PS51123"/>
    </source>
</evidence>
<dbReference type="Pfam" id="PF00691">
    <property type="entry name" value="OmpA"/>
    <property type="match status" value="1"/>
</dbReference>
<feature type="compositionally biased region" description="Low complexity" evidence="8">
    <location>
        <begin position="331"/>
        <end position="356"/>
    </location>
</feature>
<evidence type="ECO:0000256" key="9">
    <source>
        <dbReference type="SAM" id="Phobius"/>
    </source>
</evidence>
<feature type="compositionally biased region" description="Polar residues" evidence="8">
    <location>
        <begin position="101"/>
        <end position="114"/>
    </location>
</feature>
<dbReference type="Pfam" id="PF13677">
    <property type="entry name" value="MotB_plug"/>
    <property type="match status" value="1"/>
</dbReference>
<dbReference type="SUPFAM" id="SSF103088">
    <property type="entry name" value="OmpA-like"/>
    <property type="match status" value="1"/>
</dbReference>
<dbReference type="InterPro" id="IPR006665">
    <property type="entry name" value="OmpA-like"/>
</dbReference>
<organism evidence="11 12">
    <name type="scientific">Caballeronia udeis</name>
    <dbReference type="NCBI Taxonomy" id="1232866"/>
    <lineage>
        <taxon>Bacteria</taxon>
        <taxon>Pseudomonadati</taxon>
        <taxon>Pseudomonadota</taxon>
        <taxon>Betaproteobacteria</taxon>
        <taxon>Burkholderiales</taxon>
        <taxon>Burkholderiaceae</taxon>
        <taxon>Caballeronia</taxon>
    </lineage>
</organism>
<evidence type="ECO:0000256" key="5">
    <source>
        <dbReference type="ARBA" id="ARBA00022989"/>
    </source>
</evidence>
<feature type="region of interest" description="Disordered" evidence="8">
    <location>
        <begin position="325"/>
        <end position="362"/>
    </location>
</feature>
<reference evidence="11 12" key="1">
    <citation type="submission" date="2016-01" db="EMBL/GenBank/DDBJ databases">
        <authorList>
            <person name="Oliw E.H."/>
        </authorList>
    </citation>
    <scope>NUCLEOTIDE SEQUENCE [LARGE SCALE GENOMIC DNA]</scope>
    <source>
        <strain evidence="11">LMG 27134</strain>
    </source>
</reference>
<protein>
    <submittedName>
        <fullName evidence="11">OmpA/MotB family outer membrane protein</fullName>
    </submittedName>
</protein>
<proteinExistence type="inferred from homology"/>
<feature type="region of interest" description="Disordered" evidence="8">
    <location>
        <begin position="91"/>
        <end position="120"/>
    </location>
</feature>
<feature type="compositionally biased region" description="Basic residues" evidence="8">
    <location>
        <begin position="20"/>
        <end position="31"/>
    </location>
</feature>
<evidence type="ECO:0000313" key="11">
    <source>
        <dbReference type="EMBL" id="SAL17585.1"/>
    </source>
</evidence>
<evidence type="ECO:0000256" key="2">
    <source>
        <dbReference type="ARBA" id="ARBA00008914"/>
    </source>
</evidence>
<evidence type="ECO:0000256" key="8">
    <source>
        <dbReference type="SAM" id="MobiDB-lite"/>
    </source>
</evidence>
<sequence>MADNSSRDPMQSVLSPTVVVRRRRKSGHGGHHGGAWKIAYADFVTAMMAFFLLMWLLGSTSKYDKQGIEDYFNTPLATVFGGKDGSGAARTSVIDGGGRDLSSSRPGEATKSQPQPLPKTPVRAAATAATAQDDSQRLQQLKQKLSALIDHTPALAAYKDQIRIDITSEGLRIEIVDSLKRPMFPSGSAKLEAYVVNILSQIGASLNDVDNRVSIAGHTDAVPYSGGEAGYSNWELSSERANAARRALIAGGMNEGKVLQVRGLADVLPLNKAVADEPTNRRISILVLNKAAEQAFFADGGRTAVDESQPASSVIPEAAGSQAIGSQAIGSQPASAAIPVAAQQQPAKPNAAQPSAGPSSKS</sequence>
<dbReference type="OrthoDB" id="9809186at2"/>
<evidence type="ECO:0000313" key="12">
    <source>
        <dbReference type="Proteomes" id="UP000054683"/>
    </source>
</evidence>
<dbReference type="Gene3D" id="3.30.1330.60">
    <property type="entry name" value="OmpA-like domain"/>
    <property type="match status" value="1"/>
</dbReference>
<evidence type="ECO:0000256" key="6">
    <source>
        <dbReference type="ARBA" id="ARBA00023136"/>
    </source>
</evidence>
<dbReference type="AlphaFoldDB" id="A0A158FCY0"/>
<dbReference type="GO" id="GO:0005886">
    <property type="term" value="C:plasma membrane"/>
    <property type="evidence" value="ECO:0007669"/>
    <property type="project" value="UniProtKB-SubCell"/>
</dbReference>
<keyword evidence="6 7" id="KW-0472">Membrane</keyword>
<keyword evidence="5 9" id="KW-1133">Transmembrane helix</keyword>
<keyword evidence="3" id="KW-1003">Cell membrane</keyword>
<dbReference type="NCBIfam" id="NF006548">
    <property type="entry name" value="PRK09041.1"/>
    <property type="match status" value="1"/>
</dbReference>
<dbReference type="InterPro" id="IPR036737">
    <property type="entry name" value="OmpA-like_sf"/>
</dbReference>
<gene>
    <name evidence="11" type="ORF">AWB69_00967</name>
</gene>